<dbReference type="GO" id="GO:0005634">
    <property type="term" value="C:nucleus"/>
    <property type="evidence" value="ECO:0007669"/>
    <property type="project" value="TreeGrafter"/>
</dbReference>
<evidence type="ECO:0000259" key="5">
    <source>
        <dbReference type="PROSITE" id="PS50865"/>
    </source>
</evidence>
<dbReference type="Gene3D" id="6.10.140.2220">
    <property type="match status" value="1"/>
</dbReference>
<keyword evidence="2 4" id="KW-0863">Zinc-finger</keyword>
<dbReference type="OrthoDB" id="443682at2759"/>
<dbReference type="Pfam" id="PF04194">
    <property type="entry name" value="PDCD2_C"/>
    <property type="match status" value="1"/>
</dbReference>
<evidence type="ECO:0000256" key="3">
    <source>
        <dbReference type="ARBA" id="ARBA00022833"/>
    </source>
</evidence>
<dbReference type="PROSITE" id="PS50865">
    <property type="entry name" value="ZF_MYND_2"/>
    <property type="match status" value="1"/>
</dbReference>
<evidence type="ECO:0000313" key="7">
    <source>
        <dbReference type="RefSeq" id="XP_023941900.2"/>
    </source>
</evidence>
<dbReference type="RefSeq" id="XP_023941900.2">
    <property type="nucleotide sequence ID" value="XM_024086132.2"/>
</dbReference>
<dbReference type="InterPro" id="IPR002893">
    <property type="entry name" value="Znf_MYND"/>
</dbReference>
<reference evidence="7" key="1">
    <citation type="submission" date="2025-08" db="UniProtKB">
        <authorList>
            <consortium name="RefSeq"/>
        </authorList>
    </citation>
    <scope>IDENTIFICATION</scope>
</reference>
<dbReference type="InterPro" id="IPR007320">
    <property type="entry name" value="PDCD2_C"/>
</dbReference>
<evidence type="ECO:0000256" key="1">
    <source>
        <dbReference type="ARBA" id="ARBA00022723"/>
    </source>
</evidence>
<dbReference type="PANTHER" id="PTHR12298:SF4">
    <property type="entry name" value="PROGRAMMED CELL DEATH PROTEIN 2"/>
    <property type="match status" value="1"/>
</dbReference>
<gene>
    <name evidence="7" type="primary">LOC112048534</name>
</gene>
<dbReference type="GO" id="GO:0008270">
    <property type="term" value="F:zinc ion binding"/>
    <property type="evidence" value="ECO:0007669"/>
    <property type="project" value="UniProtKB-KW"/>
</dbReference>
<evidence type="ECO:0000256" key="2">
    <source>
        <dbReference type="ARBA" id="ARBA00022771"/>
    </source>
</evidence>
<dbReference type="PROSITE" id="PS01360">
    <property type="entry name" value="ZF_MYND_1"/>
    <property type="match status" value="1"/>
</dbReference>
<evidence type="ECO:0000313" key="6">
    <source>
        <dbReference type="Proteomes" id="UP001652582"/>
    </source>
</evidence>
<evidence type="ECO:0000256" key="4">
    <source>
        <dbReference type="PROSITE-ProRule" id="PRU00134"/>
    </source>
</evidence>
<dbReference type="SUPFAM" id="SSF144232">
    <property type="entry name" value="HIT/MYND zinc finger-like"/>
    <property type="match status" value="1"/>
</dbReference>
<dbReference type="KEGG" id="bany:112048534"/>
<accession>A0A6J1N213</accession>
<feature type="domain" description="MYND-type" evidence="5">
    <location>
        <begin position="131"/>
        <end position="168"/>
    </location>
</feature>
<protein>
    <submittedName>
        <fullName evidence="7">Programmed cell death protein 2</fullName>
    </submittedName>
</protein>
<dbReference type="AlphaFoldDB" id="A0A6J1N213"/>
<dbReference type="GeneID" id="112048534"/>
<keyword evidence="6" id="KW-1185">Reference proteome</keyword>
<dbReference type="Pfam" id="PF01753">
    <property type="entry name" value="zf-MYND"/>
    <property type="match status" value="1"/>
</dbReference>
<keyword evidence="1" id="KW-0479">Metal-binding</keyword>
<organism evidence="6 7">
    <name type="scientific">Bicyclus anynana</name>
    <name type="common">Squinting bush brown butterfly</name>
    <dbReference type="NCBI Taxonomy" id="110368"/>
    <lineage>
        <taxon>Eukaryota</taxon>
        <taxon>Metazoa</taxon>
        <taxon>Ecdysozoa</taxon>
        <taxon>Arthropoda</taxon>
        <taxon>Hexapoda</taxon>
        <taxon>Insecta</taxon>
        <taxon>Pterygota</taxon>
        <taxon>Neoptera</taxon>
        <taxon>Endopterygota</taxon>
        <taxon>Lepidoptera</taxon>
        <taxon>Glossata</taxon>
        <taxon>Ditrysia</taxon>
        <taxon>Papilionoidea</taxon>
        <taxon>Nymphalidae</taxon>
        <taxon>Satyrinae</taxon>
        <taxon>Satyrini</taxon>
        <taxon>Mycalesina</taxon>
        <taxon>Bicyclus</taxon>
    </lineage>
</organism>
<sequence length="357" mass="41497">MSNKQVDIGFLEEKCSWLLHPRFFPSKVGGKPAWLDLKNLPEPGGLTCKTCKEPLIFLCQVYAPFEESNDCFHRTIFIFICRKGSCCKINSAENFIILRCQLPRKNEYYSFEPYEENENEVFPMEKWAKMCNVCGLKAPSHCSKCKKVNYCSREHQILDWKKEHKTICPDLQEKSEPRLNCFTVTESGKSILFEEWEVDVDKEDEEEITVVDTNQELEKLKKMIEDEKVGTMSNIPDSEIEQYARSSSADKVYNRFSKRIARHPDQVLRYDRGGTPLWITENTVNNISIPKCQYCNGDRQFEFQIMPQLLNFINVGIELNSIDWGVLAIYTCKASCNDGPAYKEEFIIKQDLTNETM</sequence>
<keyword evidence="3" id="KW-0862">Zinc</keyword>
<proteinExistence type="predicted"/>
<name>A0A6J1N213_BICAN</name>
<dbReference type="Proteomes" id="UP001652582">
    <property type="component" value="Chromosome 7"/>
</dbReference>
<dbReference type="PANTHER" id="PTHR12298">
    <property type="entry name" value="PCDC2 PROGRAMMED CELL DEATH PROTEIN 2 -RELATED"/>
    <property type="match status" value="1"/>
</dbReference>
<dbReference type="GO" id="GO:0005737">
    <property type="term" value="C:cytoplasm"/>
    <property type="evidence" value="ECO:0007669"/>
    <property type="project" value="InterPro"/>
</dbReference>